<dbReference type="AlphaFoldDB" id="A0A554RMT0"/>
<reference evidence="1 2" key="1">
    <citation type="submission" date="2019-07" db="EMBL/GenBank/DDBJ databases">
        <authorList>
            <person name="Zhao L.H."/>
        </authorList>
    </citation>
    <scope>NUCLEOTIDE SEQUENCE [LARGE SCALE GENOMIC DNA]</scope>
    <source>
        <strain evidence="1 2">Co35</strain>
    </source>
</reference>
<dbReference type="Proteomes" id="UP000316988">
    <property type="component" value="Unassembled WGS sequence"/>
</dbReference>
<accession>A0A554RMT0</accession>
<organism evidence="1 2">
    <name type="scientific">Aeromicrobium piscarium</name>
    <dbReference type="NCBI Taxonomy" id="2590901"/>
    <lineage>
        <taxon>Bacteria</taxon>
        <taxon>Bacillati</taxon>
        <taxon>Actinomycetota</taxon>
        <taxon>Actinomycetes</taxon>
        <taxon>Propionibacteriales</taxon>
        <taxon>Nocardioidaceae</taxon>
        <taxon>Aeromicrobium</taxon>
    </lineage>
</organism>
<dbReference type="InterPro" id="IPR007362">
    <property type="entry name" value="DUF429"/>
</dbReference>
<keyword evidence="2" id="KW-1185">Reference proteome</keyword>
<dbReference type="EMBL" id="VLNT01000023">
    <property type="protein sequence ID" value="TSD55409.1"/>
    <property type="molecule type" value="Genomic_DNA"/>
</dbReference>
<dbReference type="InterPro" id="IPR008306">
    <property type="entry name" value="UCP018008"/>
</dbReference>
<gene>
    <name evidence="1" type="ORF">FNM00_16905</name>
</gene>
<dbReference type="Pfam" id="PF04250">
    <property type="entry name" value="DUF429"/>
    <property type="match status" value="1"/>
</dbReference>
<dbReference type="OrthoDB" id="9801824at2"/>
<dbReference type="PIRSF" id="PIRSF018008">
    <property type="entry name" value="UCP018008"/>
    <property type="match status" value="1"/>
</dbReference>
<name>A0A554RMT0_9ACTN</name>
<evidence type="ECO:0000313" key="1">
    <source>
        <dbReference type="EMBL" id="TSD55409.1"/>
    </source>
</evidence>
<comment type="caution">
    <text evidence="1">The sequence shown here is derived from an EMBL/GenBank/DDBJ whole genome shotgun (WGS) entry which is preliminary data.</text>
</comment>
<proteinExistence type="predicted"/>
<evidence type="ECO:0000313" key="2">
    <source>
        <dbReference type="Proteomes" id="UP000316988"/>
    </source>
</evidence>
<sequence length="248" mass="27624">MGEDGPVEFVGVDLAWGERGRTGLAVLDVSGALVDTASVRTDDEIDAWIARWDPAAIGVDAPLLVLNETGMRSGEAEVTSAFGRYGAGCHATNRGRPWFDPPRGESLVRRHGWPTDPRRAEGIVCVEVYPHAALVGLFALPYRLAYKRGRGRRVEDRRAEFLRLLGLLESVRRLRLVASPAWSRLRRAVEEAHRQVDLDRVEDELDAVVCADLAWRWRNDRGTLRVYGDPSAGYLLAPTPPVHDARRQ</sequence>
<protein>
    <submittedName>
        <fullName evidence="1">DUF429 domain-containing protein</fullName>
    </submittedName>
</protein>